<dbReference type="Proteomes" id="UP000016933">
    <property type="component" value="Unassembled WGS sequence"/>
</dbReference>
<accession>N1PK68</accession>
<dbReference type="EMBL" id="KB446539">
    <property type="protein sequence ID" value="EME43907.1"/>
    <property type="molecule type" value="Genomic_DNA"/>
</dbReference>
<evidence type="ECO:0000256" key="1">
    <source>
        <dbReference type="PROSITE-ProRule" id="PRU00042"/>
    </source>
</evidence>
<dbReference type="PROSITE" id="PS50157">
    <property type="entry name" value="ZINC_FINGER_C2H2_2"/>
    <property type="match status" value="1"/>
</dbReference>
<dbReference type="InterPro" id="IPR013087">
    <property type="entry name" value="Znf_C2H2_type"/>
</dbReference>
<sequence length="195" mass="22430">MGNHLSSALEARSQYIEDEGLLQRYYQRLKGICPELGDEWMFRRRAESHAFNNVTTVTLNEAWTNREERSRLASLLALSFMFRFTPSLTGGKRESPQLKGLLVNYFDHLLMSPARRPPGISGYVGHVDIDEYGRGPRIRSACASLPSQSRLRYECDGYFGPGWEQEKCGRRFETYDLLQKHVQLTHRWPAADTGI</sequence>
<keyword evidence="1" id="KW-0479">Metal-binding</keyword>
<dbReference type="GO" id="GO:0008270">
    <property type="term" value="F:zinc ion binding"/>
    <property type="evidence" value="ECO:0007669"/>
    <property type="project" value="UniProtKB-KW"/>
</dbReference>
<name>N1PK68_DOTSN</name>
<gene>
    <name evidence="3" type="ORF">DOTSEDRAFT_24025</name>
</gene>
<evidence type="ECO:0000259" key="2">
    <source>
        <dbReference type="PROSITE" id="PS50157"/>
    </source>
</evidence>
<keyword evidence="4" id="KW-1185">Reference proteome</keyword>
<proteinExistence type="predicted"/>
<protein>
    <recommendedName>
        <fullName evidence="2">C2H2-type domain-containing protein</fullName>
    </recommendedName>
</protein>
<evidence type="ECO:0000313" key="4">
    <source>
        <dbReference type="Proteomes" id="UP000016933"/>
    </source>
</evidence>
<keyword evidence="1" id="KW-0862">Zinc</keyword>
<dbReference type="HOGENOM" id="CLU_1396284_0_0_1"/>
<reference evidence="3 4" key="2">
    <citation type="journal article" date="2012" name="PLoS Pathog.">
        <title>Diverse lifestyles and strategies of plant pathogenesis encoded in the genomes of eighteen Dothideomycetes fungi.</title>
        <authorList>
            <person name="Ohm R.A."/>
            <person name="Feau N."/>
            <person name="Henrissat B."/>
            <person name="Schoch C.L."/>
            <person name="Horwitz B.A."/>
            <person name="Barry K.W."/>
            <person name="Condon B.J."/>
            <person name="Copeland A.C."/>
            <person name="Dhillon B."/>
            <person name="Glaser F."/>
            <person name="Hesse C.N."/>
            <person name="Kosti I."/>
            <person name="LaButti K."/>
            <person name="Lindquist E.A."/>
            <person name="Lucas S."/>
            <person name="Salamov A.A."/>
            <person name="Bradshaw R.E."/>
            <person name="Ciuffetti L."/>
            <person name="Hamelin R.C."/>
            <person name="Kema G.H.J."/>
            <person name="Lawrence C."/>
            <person name="Scott J.A."/>
            <person name="Spatafora J.W."/>
            <person name="Turgeon B.G."/>
            <person name="de Wit P.J.G.M."/>
            <person name="Zhong S."/>
            <person name="Goodwin S.B."/>
            <person name="Grigoriev I.V."/>
        </authorList>
    </citation>
    <scope>NUCLEOTIDE SEQUENCE [LARGE SCALE GENOMIC DNA]</scope>
    <source>
        <strain evidence="4">NZE10 / CBS 128990</strain>
    </source>
</reference>
<evidence type="ECO:0000313" key="3">
    <source>
        <dbReference type="EMBL" id="EME43907.1"/>
    </source>
</evidence>
<organism evidence="3 4">
    <name type="scientific">Dothistroma septosporum (strain NZE10 / CBS 128990)</name>
    <name type="common">Red band needle blight fungus</name>
    <name type="synonym">Mycosphaerella pini</name>
    <dbReference type="NCBI Taxonomy" id="675120"/>
    <lineage>
        <taxon>Eukaryota</taxon>
        <taxon>Fungi</taxon>
        <taxon>Dikarya</taxon>
        <taxon>Ascomycota</taxon>
        <taxon>Pezizomycotina</taxon>
        <taxon>Dothideomycetes</taxon>
        <taxon>Dothideomycetidae</taxon>
        <taxon>Mycosphaerellales</taxon>
        <taxon>Mycosphaerellaceae</taxon>
        <taxon>Dothistroma</taxon>
    </lineage>
</organism>
<dbReference type="AlphaFoldDB" id="N1PK68"/>
<feature type="domain" description="C2H2-type" evidence="2">
    <location>
        <begin position="153"/>
        <end position="186"/>
    </location>
</feature>
<reference evidence="4" key="1">
    <citation type="journal article" date="2012" name="PLoS Genet.">
        <title>The genomes of the fungal plant pathogens Cladosporium fulvum and Dothistroma septosporum reveal adaptation to different hosts and lifestyles but also signatures of common ancestry.</title>
        <authorList>
            <person name="de Wit P.J.G.M."/>
            <person name="van der Burgt A."/>
            <person name="Oekmen B."/>
            <person name="Stergiopoulos I."/>
            <person name="Abd-Elsalam K.A."/>
            <person name="Aerts A.L."/>
            <person name="Bahkali A.H."/>
            <person name="Beenen H.G."/>
            <person name="Chettri P."/>
            <person name="Cox M.P."/>
            <person name="Datema E."/>
            <person name="de Vries R.P."/>
            <person name="Dhillon B."/>
            <person name="Ganley A.R."/>
            <person name="Griffiths S.A."/>
            <person name="Guo Y."/>
            <person name="Hamelin R.C."/>
            <person name="Henrissat B."/>
            <person name="Kabir M.S."/>
            <person name="Jashni M.K."/>
            <person name="Kema G."/>
            <person name="Klaubauf S."/>
            <person name="Lapidus A."/>
            <person name="Levasseur A."/>
            <person name="Lindquist E."/>
            <person name="Mehrabi R."/>
            <person name="Ohm R.A."/>
            <person name="Owen T.J."/>
            <person name="Salamov A."/>
            <person name="Schwelm A."/>
            <person name="Schijlen E."/>
            <person name="Sun H."/>
            <person name="van den Burg H.A."/>
            <person name="van Ham R.C.H.J."/>
            <person name="Zhang S."/>
            <person name="Goodwin S.B."/>
            <person name="Grigoriev I.V."/>
            <person name="Collemare J."/>
            <person name="Bradshaw R.E."/>
        </authorList>
    </citation>
    <scope>NUCLEOTIDE SEQUENCE [LARGE SCALE GENOMIC DNA]</scope>
    <source>
        <strain evidence="4">NZE10 / CBS 128990</strain>
    </source>
</reference>
<keyword evidence="1" id="KW-0863">Zinc-finger</keyword>